<proteinExistence type="predicted"/>
<feature type="compositionally biased region" description="Low complexity" evidence="1">
    <location>
        <begin position="466"/>
        <end position="477"/>
    </location>
</feature>
<dbReference type="OMA" id="KMLMKEN"/>
<dbReference type="AlphaFoldDB" id="E2AYU2"/>
<evidence type="ECO:0000313" key="3">
    <source>
        <dbReference type="EMBL" id="EFN61387.1"/>
    </source>
</evidence>
<feature type="region of interest" description="Disordered" evidence="1">
    <location>
        <begin position="445"/>
        <end position="517"/>
    </location>
</feature>
<keyword evidence="4" id="KW-1185">Reference proteome</keyword>
<name>E2AYU2_CAMFO</name>
<keyword evidence="2" id="KW-0812">Transmembrane</keyword>
<feature type="transmembrane region" description="Helical" evidence="2">
    <location>
        <begin position="984"/>
        <end position="1007"/>
    </location>
</feature>
<dbReference type="EMBL" id="GL444002">
    <property type="protein sequence ID" value="EFN61387.1"/>
    <property type="molecule type" value="Genomic_DNA"/>
</dbReference>
<dbReference type="InParanoid" id="E2AYU2"/>
<dbReference type="STRING" id="104421.E2AYU2"/>
<reference evidence="3 4" key="1">
    <citation type="journal article" date="2010" name="Science">
        <title>Genomic comparison of the ants Camponotus floridanus and Harpegnathos saltator.</title>
        <authorList>
            <person name="Bonasio R."/>
            <person name="Zhang G."/>
            <person name="Ye C."/>
            <person name="Mutti N.S."/>
            <person name="Fang X."/>
            <person name="Qin N."/>
            <person name="Donahue G."/>
            <person name="Yang P."/>
            <person name="Li Q."/>
            <person name="Li C."/>
            <person name="Zhang P."/>
            <person name="Huang Z."/>
            <person name="Berger S.L."/>
            <person name="Reinberg D."/>
            <person name="Wang J."/>
            <person name="Liebig J."/>
        </authorList>
    </citation>
    <scope>NUCLEOTIDE SEQUENCE [LARGE SCALE GENOMIC DNA]</scope>
    <source>
        <strain evidence="4">C129</strain>
    </source>
</reference>
<protein>
    <submittedName>
        <fullName evidence="3">Uncharacterized protein</fullName>
    </submittedName>
</protein>
<accession>E2AYU2</accession>
<dbReference type="OrthoDB" id="7605575at2759"/>
<evidence type="ECO:0000313" key="4">
    <source>
        <dbReference type="Proteomes" id="UP000000311"/>
    </source>
</evidence>
<evidence type="ECO:0000256" key="1">
    <source>
        <dbReference type="SAM" id="MobiDB-lite"/>
    </source>
</evidence>
<keyword evidence="2" id="KW-0472">Membrane</keyword>
<feature type="compositionally biased region" description="Polar residues" evidence="1">
    <location>
        <begin position="489"/>
        <end position="513"/>
    </location>
</feature>
<keyword evidence="2" id="KW-1133">Transmembrane helix</keyword>
<sequence>MTKLEGRKKSVNFARKVSSAKFETIGSETCLQPRFASHTLSSLMKTRTPINLNKSSSIRNARASKRSQKNIAYKRQSGIYKRRSVSKQNKSMRTLVTILKKREKDHRASGFLQDSELTGKQGVCECAENSLVFFSSDVIKDVSRDLKKCPASPAKSVVSRSEPAKVVDQLDKHVEDSHALQEKMGYMDSCLSPFLQSNIENIRDNVQDRTAVDVARQSQSREEEEKFAKNSRREVKVLHRRPSKSSERLVEDFSNEDCSAQIHRESMPANVNNAPIDRKYAFRRGNRRTWAIRKAETRYVDTDQTYNADLQCSRNFKFTRHVNNSQNKDDRSVMNYATRKSGFQGNLGFTNQQVWRPPGITRSSIVKSTTSLTQPTSQKWSRSTDRYVASTENKYSSIKPIKTLNSEPMATLISVNQSKMLMKENRDPCANCVTKICEHLTETKQRQRLQSEGTLPKKRRSIIKVNSKTSNNYNNANPTRSRSKSRSRYYQTVTPRRSSRNWNEQSHTESIANHSRRSRPLEVIHALKEIIDSTREDEDIKENAMNIPIIDVFNNKENDDRLQVQSIRDVSKEISRNDEADFINNKHFDEPGLSFEQLVCKSISTQTEKDLDLTEILKLTEISMQSLNCNNVIETGCNTTHYNAICKDAEVSCDLIDLTNSEADIDSTAIEDKTLTLEDVSIHTKSIMHTENNIEDKYSDKSKEFSLSECKQSSSTETILKLQDYDIMEETPAKMTSFITDEEKIIDENSQTFLKLPRNFDDKMNIDTRQASVKYSSDSVNNLFLASSFEDIVENDTLHGNIVLSELNIPSDVIAAFELAAERTLNLRKAIIIYYENLISKETKKREEETEDFETVEKCVSLENCEIKNRKRSECDAKYCRFDAANDEDIDGFSTCSSSSNSDQVYESAIQKLSLANYYEHVNKEKLKLLAELVGQVGHALQGMQEEYALEILESKEDENDDKDFNATGTIKTLALPMTEKTSSVISCGNLLALIYCILYSIVFWYLQFSFQCDPAM</sequence>
<organism evidence="4">
    <name type="scientific">Camponotus floridanus</name>
    <name type="common">Florida carpenter ant</name>
    <dbReference type="NCBI Taxonomy" id="104421"/>
    <lineage>
        <taxon>Eukaryota</taxon>
        <taxon>Metazoa</taxon>
        <taxon>Ecdysozoa</taxon>
        <taxon>Arthropoda</taxon>
        <taxon>Hexapoda</taxon>
        <taxon>Insecta</taxon>
        <taxon>Pterygota</taxon>
        <taxon>Neoptera</taxon>
        <taxon>Endopterygota</taxon>
        <taxon>Hymenoptera</taxon>
        <taxon>Apocrita</taxon>
        <taxon>Aculeata</taxon>
        <taxon>Formicoidea</taxon>
        <taxon>Formicidae</taxon>
        <taxon>Formicinae</taxon>
        <taxon>Camponotus</taxon>
    </lineage>
</organism>
<dbReference type="Proteomes" id="UP000000311">
    <property type="component" value="Unassembled WGS sequence"/>
</dbReference>
<gene>
    <name evidence="3" type="ORF">EAG_15342</name>
</gene>
<evidence type="ECO:0000256" key="2">
    <source>
        <dbReference type="SAM" id="Phobius"/>
    </source>
</evidence>